<feature type="domain" description="Alkyl hydroperoxide reductase subunit C/ Thiol specific antioxidant" evidence="1">
    <location>
        <begin position="10"/>
        <end position="100"/>
    </location>
</feature>
<organism evidence="2 3">
    <name type="scientific">Haloarcula saliterrae</name>
    <dbReference type="NCBI Taxonomy" id="2950534"/>
    <lineage>
        <taxon>Archaea</taxon>
        <taxon>Methanobacteriati</taxon>
        <taxon>Methanobacteriota</taxon>
        <taxon>Stenosarchaea group</taxon>
        <taxon>Halobacteria</taxon>
        <taxon>Halobacteriales</taxon>
        <taxon>Haloarculaceae</taxon>
        <taxon>Haloarcula</taxon>
    </lineage>
</organism>
<keyword evidence="3" id="KW-1185">Reference proteome</keyword>
<dbReference type="Proteomes" id="UP001259659">
    <property type="component" value="Unassembled WGS sequence"/>
</dbReference>
<dbReference type="SUPFAM" id="SSF52833">
    <property type="entry name" value="Thioredoxin-like"/>
    <property type="match status" value="1"/>
</dbReference>
<sequence>MNEHESRRLDFELPNVGQGSDTVQSASLAAGGECLLVVLLGSHYCSRSRELVRTLAENCEEFRARSTTVVPVLPDIRERARVWDRQYDLPFPLLADPAADADGPDEFGAFGPLQRAVDGLPAFVLCTAADGTLRVDSTETEATLDVPLVDSVLEFVDRNRAVGSEVPSTNAPADS</sequence>
<accession>A0ABU2FD97</accession>
<dbReference type="RefSeq" id="WP_310919882.1">
    <property type="nucleotide sequence ID" value="NZ_JAMQON010000003.1"/>
</dbReference>
<comment type="caution">
    <text evidence="2">The sequence shown here is derived from an EMBL/GenBank/DDBJ whole genome shotgun (WGS) entry which is preliminary data.</text>
</comment>
<dbReference type="Pfam" id="PF00578">
    <property type="entry name" value="AhpC-TSA"/>
    <property type="match status" value="1"/>
</dbReference>
<dbReference type="EMBL" id="JAMQON010000003">
    <property type="protein sequence ID" value="MDS0260214.1"/>
    <property type="molecule type" value="Genomic_DNA"/>
</dbReference>
<dbReference type="Gene3D" id="3.40.30.10">
    <property type="entry name" value="Glutaredoxin"/>
    <property type="match status" value="1"/>
</dbReference>
<name>A0ABU2FD97_9EURY</name>
<protein>
    <submittedName>
        <fullName evidence="2">Redoxin domain-containing protein</fullName>
    </submittedName>
</protein>
<evidence type="ECO:0000313" key="2">
    <source>
        <dbReference type="EMBL" id="MDS0260214.1"/>
    </source>
</evidence>
<evidence type="ECO:0000259" key="1">
    <source>
        <dbReference type="Pfam" id="PF00578"/>
    </source>
</evidence>
<proteinExistence type="predicted"/>
<reference evidence="2 3" key="1">
    <citation type="submission" date="2022-06" db="EMBL/GenBank/DDBJ databases">
        <title>Haloarcula sp. a new haloarchaeum isolate from saline soil.</title>
        <authorList>
            <person name="Strakova D."/>
            <person name="Galisteo C."/>
            <person name="Sanchez-Porro C."/>
            <person name="Ventosa A."/>
        </authorList>
    </citation>
    <scope>NUCLEOTIDE SEQUENCE [LARGE SCALE GENOMIC DNA]</scope>
    <source>
        <strain evidence="2 3">S1CR25-12</strain>
    </source>
</reference>
<gene>
    <name evidence="2" type="ORF">NDI56_12490</name>
</gene>
<evidence type="ECO:0000313" key="3">
    <source>
        <dbReference type="Proteomes" id="UP001259659"/>
    </source>
</evidence>
<dbReference type="InterPro" id="IPR000866">
    <property type="entry name" value="AhpC/TSA"/>
</dbReference>
<dbReference type="InterPro" id="IPR036249">
    <property type="entry name" value="Thioredoxin-like_sf"/>
</dbReference>